<dbReference type="RefSeq" id="WP_147494399.1">
    <property type="nucleotide sequence ID" value="NZ_CP041659.1"/>
</dbReference>
<evidence type="ECO:0008006" key="5">
    <source>
        <dbReference type="Google" id="ProtNLM"/>
    </source>
</evidence>
<feature type="compositionally biased region" description="Basic and acidic residues" evidence="1">
    <location>
        <begin position="89"/>
        <end position="106"/>
    </location>
</feature>
<sequence length="106" mass="10669">MKPVITGLTAIALFGSLAACGGTDQPAENLTANDVNAMMAPPELPAVNDIMADPVTEAEPAAETQTPAAPAPAAKPTPTKPVPAAPKPKPAEPAEDPHAGHDMNNM</sequence>
<dbReference type="AlphaFoldDB" id="A0A516IST5"/>
<feature type="compositionally biased region" description="Pro residues" evidence="1">
    <location>
        <begin position="69"/>
        <end position="88"/>
    </location>
</feature>
<evidence type="ECO:0000256" key="2">
    <source>
        <dbReference type="SAM" id="SignalP"/>
    </source>
</evidence>
<reference evidence="3 4" key="1">
    <citation type="submission" date="2019-07" db="EMBL/GenBank/DDBJ databases">
        <title>Sphingomonas AE3 Genome sequencing and assembly.</title>
        <authorList>
            <person name="Kim H."/>
        </authorList>
    </citation>
    <scope>NUCLEOTIDE SEQUENCE [LARGE SCALE GENOMIC DNA]</scope>
    <source>
        <strain evidence="3 4">AE3</strain>
    </source>
</reference>
<dbReference type="EMBL" id="CP041659">
    <property type="protein sequence ID" value="QDP19950.1"/>
    <property type="molecule type" value="Genomic_DNA"/>
</dbReference>
<keyword evidence="4" id="KW-1185">Reference proteome</keyword>
<proteinExistence type="predicted"/>
<feature type="signal peptide" evidence="2">
    <location>
        <begin position="1"/>
        <end position="21"/>
    </location>
</feature>
<evidence type="ECO:0000256" key="1">
    <source>
        <dbReference type="SAM" id="MobiDB-lite"/>
    </source>
</evidence>
<protein>
    <recommendedName>
        <fullName evidence="5">Lipoprotein</fullName>
    </recommendedName>
</protein>
<feature type="chain" id="PRO_5022091765" description="Lipoprotein" evidence="2">
    <location>
        <begin position="22"/>
        <end position="106"/>
    </location>
</feature>
<gene>
    <name evidence="3" type="ORF">FMM02_08270</name>
</gene>
<dbReference type="PROSITE" id="PS51257">
    <property type="entry name" value="PROKAR_LIPOPROTEIN"/>
    <property type="match status" value="1"/>
</dbReference>
<evidence type="ECO:0000313" key="4">
    <source>
        <dbReference type="Proteomes" id="UP000321857"/>
    </source>
</evidence>
<dbReference type="Proteomes" id="UP000321857">
    <property type="component" value="Chromosome"/>
</dbReference>
<keyword evidence="2" id="KW-0732">Signal</keyword>
<evidence type="ECO:0000313" key="3">
    <source>
        <dbReference type="EMBL" id="QDP19950.1"/>
    </source>
</evidence>
<name>A0A516IST5_9SPHN</name>
<feature type="compositionally biased region" description="Low complexity" evidence="1">
    <location>
        <begin position="52"/>
        <end position="68"/>
    </location>
</feature>
<accession>A0A516IST5</accession>
<dbReference type="KEGG" id="sxa:FMM02_08270"/>
<feature type="region of interest" description="Disordered" evidence="1">
    <location>
        <begin position="51"/>
        <end position="106"/>
    </location>
</feature>
<organism evidence="3 4">
    <name type="scientific">Sphingomonas xanthus</name>
    <dbReference type="NCBI Taxonomy" id="2594473"/>
    <lineage>
        <taxon>Bacteria</taxon>
        <taxon>Pseudomonadati</taxon>
        <taxon>Pseudomonadota</taxon>
        <taxon>Alphaproteobacteria</taxon>
        <taxon>Sphingomonadales</taxon>
        <taxon>Sphingomonadaceae</taxon>
        <taxon>Sphingomonas</taxon>
    </lineage>
</organism>